<gene>
    <name evidence="1" type="ORF">NM208_g13116</name>
</gene>
<reference evidence="1" key="1">
    <citation type="submission" date="2022-08" db="EMBL/GenBank/DDBJ databases">
        <title>Genome Sequence of Fusarium decemcellulare.</title>
        <authorList>
            <person name="Buettner E."/>
        </authorList>
    </citation>
    <scope>NUCLEOTIDE SEQUENCE</scope>
    <source>
        <strain evidence="1">Babe19</strain>
    </source>
</reference>
<sequence>MSFRGPWSEIRNQCRQLVSYSRIAGSPFVQRARSSHPLLNGELLILGGKKRKGKEANGTGNIHLGFTSAFIWQHQEEFDFTLDRGILVDDVRARALGKTRRHNFETISQSLNSVPIKALYSNKSIKKTKFYTDGAWCEAYLCVLDDLASGDLAEGLAVILDQTQTILAQPGWPATFLPSHLALEKTSQLQVKSFEEDENYIDLIQLSVFGHRFMSTADQMGNSLEKTGMFINTKERLKYYSCAIFLSSGGLVANAPHISCQLGAMSSAVAYQAEL</sequence>
<name>A0ACC1RKZ4_9HYPO</name>
<accession>A0ACC1RKZ4</accession>
<organism evidence="1 2">
    <name type="scientific">Fusarium decemcellulare</name>
    <dbReference type="NCBI Taxonomy" id="57161"/>
    <lineage>
        <taxon>Eukaryota</taxon>
        <taxon>Fungi</taxon>
        <taxon>Dikarya</taxon>
        <taxon>Ascomycota</taxon>
        <taxon>Pezizomycotina</taxon>
        <taxon>Sordariomycetes</taxon>
        <taxon>Hypocreomycetidae</taxon>
        <taxon>Hypocreales</taxon>
        <taxon>Nectriaceae</taxon>
        <taxon>Fusarium</taxon>
        <taxon>Fusarium decemcellulare species complex</taxon>
    </lineage>
</organism>
<proteinExistence type="predicted"/>
<evidence type="ECO:0000313" key="1">
    <source>
        <dbReference type="EMBL" id="KAJ3521826.1"/>
    </source>
</evidence>
<dbReference type="EMBL" id="JANRMS010002584">
    <property type="protein sequence ID" value="KAJ3521826.1"/>
    <property type="molecule type" value="Genomic_DNA"/>
</dbReference>
<comment type="caution">
    <text evidence="1">The sequence shown here is derived from an EMBL/GenBank/DDBJ whole genome shotgun (WGS) entry which is preliminary data.</text>
</comment>
<dbReference type="Proteomes" id="UP001148629">
    <property type="component" value="Unassembled WGS sequence"/>
</dbReference>
<keyword evidence="2" id="KW-1185">Reference proteome</keyword>
<protein>
    <submittedName>
        <fullName evidence="1">Uncharacterized protein</fullName>
    </submittedName>
</protein>
<evidence type="ECO:0000313" key="2">
    <source>
        <dbReference type="Proteomes" id="UP001148629"/>
    </source>
</evidence>